<feature type="transmembrane region" description="Helical" evidence="2">
    <location>
        <begin position="343"/>
        <end position="360"/>
    </location>
</feature>
<evidence type="ECO:0000256" key="3">
    <source>
        <dbReference type="SAM" id="SignalP"/>
    </source>
</evidence>
<dbReference type="EMBL" id="JADQDM010000008">
    <property type="protein sequence ID" value="MBF9222684.1"/>
    <property type="molecule type" value="Genomic_DNA"/>
</dbReference>
<keyword evidence="5" id="KW-1185">Reference proteome</keyword>
<feature type="region of interest" description="Disordered" evidence="1">
    <location>
        <begin position="458"/>
        <end position="483"/>
    </location>
</feature>
<feature type="transmembrane region" description="Helical" evidence="2">
    <location>
        <begin position="265"/>
        <end position="285"/>
    </location>
</feature>
<gene>
    <name evidence="4" type="ORF">I2H31_16390</name>
</gene>
<dbReference type="RefSeq" id="WP_196294128.1">
    <property type="nucleotide sequence ID" value="NZ_JADQDM010000008.1"/>
</dbReference>
<evidence type="ECO:0000313" key="4">
    <source>
        <dbReference type="EMBL" id="MBF9222684.1"/>
    </source>
</evidence>
<keyword evidence="3" id="KW-0732">Signal</keyword>
<feature type="signal peptide" evidence="3">
    <location>
        <begin position="1"/>
        <end position="24"/>
    </location>
</feature>
<evidence type="ECO:0000313" key="5">
    <source>
        <dbReference type="Proteomes" id="UP000618931"/>
    </source>
</evidence>
<feature type="transmembrane region" description="Helical" evidence="2">
    <location>
        <begin position="291"/>
        <end position="311"/>
    </location>
</feature>
<protein>
    <submittedName>
        <fullName evidence="4">Uncharacterized protein</fullName>
    </submittedName>
</protein>
<name>A0ABS0I6T7_9BACT</name>
<sequence>MHIPLRISSRLLMAGGLVFGLAGAASGQQPTLRRVYPTGAFGQDSTLRLGSTVTLEVSGLPVGQAGGRSARGLTLYLNGIPLHGLAPLAVYTLADTAAPAAAVRRTAARPAPARADSLGAGGWPGAAAPAAVAPVAAAPPDSSAAPSGALTRVVFALRRDAARDYWALADGAPWQEAHPVRLGLGTARQLLTHPATRRAGTVLLAPGQGWLVGLGLAALAGILLLVAAARSWLLRVPVPRPTDDDGYLLPLADAAPPYSLARAQLAWWGFLVLGGGLASGGLTGALPAVPVATLVLLGISAGTAALAAWAAPTEDPDQRLHSRGWLADLLCDERGLAIQRLQFVLVSLVLGGCLVATVYATGVLPAWPLGLPLLLAFSSLAYLGSKRWWPYRLPAEPALPAAPAVVAPLPAWPAPAPPPAPAPAWPAFAEPAAAAAPVVAVAPAAVAWPEPAAAPQEVFPATPAPPPAEPAPAPAVPVSPPEAPVPAPVAPNLPVVAATLLPAVPDEPASLPDLPNLPAPATAGVADAPAPSPSLADLETGEVLYHEEDDMGPPEGYDAGWPVGG</sequence>
<keyword evidence="2" id="KW-1133">Transmembrane helix</keyword>
<feature type="region of interest" description="Disordered" evidence="1">
    <location>
        <begin position="511"/>
        <end position="536"/>
    </location>
</feature>
<evidence type="ECO:0000256" key="1">
    <source>
        <dbReference type="SAM" id="MobiDB-lite"/>
    </source>
</evidence>
<proteinExistence type="predicted"/>
<comment type="caution">
    <text evidence="4">The sequence shown here is derived from an EMBL/GenBank/DDBJ whole genome shotgun (WGS) entry which is preliminary data.</text>
</comment>
<feature type="compositionally biased region" description="Pro residues" evidence="1">
    <location>
        <begin position="462"/>
        <end position="483"/>
    </location>
</feature>
<keyword evidence="2" id="KW-0812">Transmembrane</keyword>
<dbReference type="Proteomes" id="UP000618931">
    <property type="component" value="Unassembled WGS sequence"/>
</dbReference>
<feature type="chain" id="PRO_5046580098" evidence="3">
    <location>
        <begin position="25"/>
        <end position="565"/>
    </location>
</feature>
<evidence type="ECO:0000256" key="2">
    <source>
        <dbReference type="SAM" id="Phobius"/>
    </source>
</evidence>
<feature type="compositionally biased region" description="Low complexity" evidence="1">
    <location>
        <begin position="519"/>
        <end position="536"/>
    </location>
</feature>
<keyword evidence="2" id="KW-0472">Membrane</keyword>
<organism evidence="4 5">
    <name type="scientific">Hymenobacter ruricola</name>
    <dbReference type="NCBI Taxonomy" id="2791023"/>
    <lineage>
        <taxon>Bacteria</taxon>
        <taxon>Pseudomonadati</taxon>
        <taxon>Bacteroidota</taxon>
        <taxon>Cytophagia</taxon>
        <taxon>Cytophagales</taxon>
        <taxon>Hymenobacteraceae</taxon>
        <taxon>Hymenobacter</taxon>
    </lineage>
</organism>
<feature type="transmembrane region" description="Helical" evidence="2">
    <location>
        <begin position="210"/>
        <end position="233"/>
    </location>
</feature>
<accession>A0ABS0I6T7</accession>
<reference evidence="4 5" key="1">
    <citation type="submission" date="2020-11" db="EMBL/GenBank/DDBJ databases">
        <authorList>
            <person name="Kim M.K."/>
        </authorList>
    </citation>
    <scope>NUCLEOTIDE SEQUENCE [LARGE SCALE GENOMIC DNA]</scope>
    <source>
        <strain evidence="4 5">BT662</strain>
    </source>
</reference>